<sequence length="79" mass="9264">MFSIRQERLFSLEEILEMSPKKSYPLIFDTLDITSLLRVVSKRAILGAPTRLNYSAMIYSFIHSSHRTNSYDLKTYEND</sequence>
<evidence type="ECO:0000313" key="2">
    <source>
        <dbReference type="Proteomes" id="UP000036356"/>
    </source>
</evidence>
<accession>A0A0J1FV75</accession>
<reference evidence="1 2" key="1">
    <citation type="submission" date="2015-06" db="EMBL/GenBank/DDBJ databases">
        <title>Draft genome of the moderately acidophilic sulfate reducer Candidatus Desulfosporosinus acididurans strain M1.</title>
        <authorList>
            <person name="Poehlein A."/>
            <person name="Petzsch P."/>
            <person name="Johnson B.D."/>
            <person name="Schloemann M."/>
            <person name="Daniel R."/>
            <person name="Muehling M."/>
        </authorList>
    </citation>
    <scope>NUCLEOTIDE SEQUENCE [LARGE SCALE GENOMIC DNA]</scope>
    <source>
        <strain evidence="1 2">M1</strain>
    </source>
</reference>
<evidence type="ECO:0008006" key="3">
    <source>
        <dbReference type="Google" id="ProtNLM"/>
    </source>
</evidence>
<dbReference type="AlphaFoldDB" id="A0A0J1FV75"/>
<evidence type="ECO:0000313" key="1">
    <source>
        <dbReference type="EMBL" id="KLU67344.1"/>
    </source>
</evidence>
<dbReference type="Proteomes" id="UP000036356">
    <property type="component" value="Unassembled WGS sequence"/>
</dbReference>
<dbReference type="PATRIC" id="fig|476652.3.peg.564"/>
<gene>
    <name evidence="1" type="ORF">DEAC_c05560</name>
</gene>
<comment type="caution">
    <text evidence="1">The sequence shown here is derived from an EMBL/GenBank/DDBJ whole genome shotgun (WGS) entry which is preliminary data.</text>
</comment>
<protein>
    <recommendedName>
        <fullName evidence="3">Transposase InsH N-terminal domain-containing protein</fullName>
    </recommendedName>
</protein>
<proteinExistence type="predicted"/>
<dbReference type="EMBL" id="LDZY01000002">
    <property type="protein sequence ID" value="KLU67344.1"/>
    <property type="molecule type" value="Genomic_DNA"/>
</dbReference>
<name>A0A0J1FV75_9FIRM</name>
<keyword evidence="2" id="KW-1185">Reference proteome</keyword>
<dbReference type="STRING" id="476652.DEAC_c05560"/>
<organism evidence="1 2">
    <name type="scientific">Desulfosporosinus acididurans</name>
    <dbReference type="NCBI Taxonomy" id="476652"/>
    <lineage>
        <taxon>Bacteria</taxon>
        <taxon>Bacillati</taxon>
        <taxon>Bacillota</taxon>
        <taxon>Clostridia</taxon>
        <taxon>Eubacteriales</taxon>
        <taxon>Desulfitobacteriaceae</taxon>
        <taxon>Desulfosporosinus</taxon>
    </lineage>
</organism>